<organism evidence="2 3">
    <name type="scientific">Pontimonas salivibrio</name>
    <dbReference type="NCBI Taxonomy" id="1159327"/>
    <lineage>
        <taxon>Bacteria</taxon>
        <taxon>Bacillati</taxon>
        <taxon>Actinomycetota</taxon>
        <taxon>Actinomycetes</taxon>
        <taxon>Micrococcales</taxon>
        <taxon>Microbacteriaceae</taxon>
        <taxon>Pontimonas</taxon>
    </lineage>
</organism>
<dbReference type="RefSeq" id="WP_211286339.1">
    <property type="nucleotide sequence ID" value="NZ_CP026923.1"/>
</dbReference>
<dbReference type="InterPro" id="IPR036812">
    <property type="entry name" value="NAD(P)_OxRdtase_dom_sf"/>
</dbReference>
<sequence length="313" mass="34467">MTDLIILPGTSLEVSSLCFGANVFGWSIHEQRAANALLDHLVGEGVNFFDSADMYVQWHPGNHGGESETMLGAWLRESQIPRDEVVIATKVGKMTSRPGLSPENIRIAAEESLQRLGIDTIDLYYAHFDDQTVPLEDTMGAFAELIDQGKVSYIGASNYSPQRLAEAQHIAEKLGIPQHIAVQNHYNLVYRDEYEAGMADYVESHQLAGLPYFSLASGFLAGAYTRDSRPDSPRVQRVSDTYFSPRNFDTLDRLNTVATRHGVAPSTVALEWLRAQPGVSAPIASASRIDQVAPLLQRVELTPEDLNYLSSSS</sequence>
<proteinExistence type="predicted"/>
<evidence type="ECO:0000313" key="2">
    <source>
        <dbReference type="EMBL" id="AVG23706.1"/>
    </source>
</evidence>
<dbReference type="Gene3D" id="3.20.20.100">
    <property type="entry name" value="NADP-dependent oxidoreductase domain"/>
    <property type="match status" value="1"/>
</dbReference>
<dbReference type="Proteomes" id="UP000243077">
    <property type="component" value="Chromosome"/>
</dbReference>
<dbReference type="PRINTS" id="PR00069">
    <property type="entry name" value="ALDKETRDTASE"/>
</dbReference>
<evidence type="ECO:0000313" key="3">
    <source>
        <dbReference type="Proteomes" id="UP000243077"/>
    </source>
</evidence>
<dbReference type="PANTHER" id="PTHR43364">
    <property type="entry name" value="NADH-SPECIFIC METHYLGLYOXAL REDUCTASE-RELATED"/>
    <property type="match status" value="1"/>
</dbReference>
<dbReference type="InterPro" id="IPR050523">
    <property type="entry name" value="AKR_Detox_Biosynth"/>
</dbReference>
<gene>
    <name evidence="2" type="ORF">C3B54_11725</name>
</gene>
<dbReference type="GO" id="GO:0016491">
    <property type="term" value="F:oxidoreductase activity"/>
    <property type="evidence" value="ECO:0007669"/>
    <property type="project" value="InterPro"/>
</dbReference>
<accession>A0A2L2BPW1</accession>
<dbReference type="PANTHER" id="PTHR43364:SF6">
    <property type="entry name" value="OXIDOREDUCTASE-RELATED"/>
    <property type="match status" value="1"/>
</dbReference>
<dbReference type="KEGG" id="psai:C3B54_11725"/>
<dbReference type="AlphaFoldDB" id="A0A2L2BPW1"/>
<dbReference type="GO" id="GO:0005829">
    <property type="term" value="C:cytosol"/>
    <property type="evidence" value="ECO:0007669"/>
    <property type="project" value="TreeGrafter"/>
</dbReference>
<dbReference type="InterPro" id="IPR020471">
    <property type="entry name" value="AKR"/>
</dbReference>
<dbReference type="EMBL" id="CP026923">
    <property type="protein sequence ID" value="AVG23706.1"/>
    <property type="molecule type" value="Genomic_DNA"/>
</dbReference>
<evidence type="ECO:0000259" key="1">
    <source>
        <dbReference type="Pfam" id="PF00248"/>
    </source>
</evidence>
<dbReference type="Pfam" id="PF00248">
    <property type="entry name" value="Aldo_ket_red"/>
    <property type="match status" value="1"/>
</dbReference>
<keyword evidence="3" id="KW-1185">Reference proteome</keyword>
<reference evidence="2 3" key="1">
    <citation type="submission" date="2018-02" db="EMBL/GenBank/DDBJ databases">
        <title>Complete genome of the streamlined marine actinobacterium Pontimonas salivibrio CL-TW6 adapted to coastal planktonic lifestype.</title>
        <authorList>
            <person name="Cho B.C."/>
            <person name="Hardies S.C."/>
            <person name="Jang G.I."/>
            <person name="Hwang C.Y."/>
        </authorList>
    </citation>
    <scope>NUCLEOTIDE SEQUENCE [LARGE SCALE GENOMIC DNA]</scope>
    <source>
        <strain evidence="2 3">CL-TW6</strain>
    </source>
</reference>
<name>A0A2L2BPW1_9MICO</name>
<dbReference type="SUPFAM" id="SSF51430">
    <property type="entry name" value="NAD(P)-linked oxidoreductase"/>
    <property type="match status" value="1"/>
</dbReference>
<feature type="domain" description="NADP-dependent oxidoreductase" evidence="1">
    <location>
        <begin position="17"/>
        <end position="311"/>
    </location>
</feature>
<protein>
    <submittedName>
        <fullName evidence="2">Oxidoreductase</fullName>
    </submittedName>
</protein>
<dbReference type="InterPro" id="IPR023210">
    <property type="entry name" value="NADP_OxRdtase_dom"/>
</dbReference>